<evidence type="ECO:0000313" key="4">
    <source>
        <dbReference type="Proteomes" id="UP001217325"/>
    </source>
</evidence>
<evidence type="ECO:0000256" key="2">
    <source>
        <dbReference type="SAM" id="Phobius"/>
    </source>
</evidence>
<feature type="transmembrane region" description="Helical" evidence="2">
    <location>
        <begin position="181"/>
        <end position="201"/>
    </location>
</feature>
<organism evidence="3 4">
    <name type="scientific">Rhodococcus qingshengii</name>
    <dbReference type="NCBI Taxonomy" id="334542"/>
    <lineage>
        <taxon>Bacteria</taxon>
        <taxon>Bacillati</taxon>
        <taxon>Actinomycetota</taxon>
        <taxon>Actinomycetes</taxon>
        <taxon>Mycobacteriales</taxon>
        <taxon>Nocardiaceae</taxon>
        <taxon>Rhodococcus</taxon>
        <taxon>Rhodococcus erythropolis group</taxon>
    </lineage>
</organism>
<reference evidence="3" key="1">
    <citation type="submission" date="2023-02" db="EMBL/GenBank/DDBJ databases">
        <title>A novel hydrolase synthesized by Rhodococcus erythropolis HQ is responsible for the detoxification of Zearalenone.</title>
        <authorList>
            <person name="Hu J."/>
            <person name="Xu J."/>
        </authorList>
    </citation>
    <scope>NUCLEOTIDE SEQUENCE</scope>
    <source>
        <strain evidence="3">HQ</strain>
    </source>
</reference>
<dbReference type="AlphaFoldDB" id="A0AAW6LR05"/>
<feature type="transmembrane region" description="Helical" evidence="2">
    <location>
        <begin position="356"/>
        <end position="375"/>
    </location>
</feature>
<feature type="compositionally biased region" description="Basic and acidic residues" evidence="1">
    <location>
        <begin position="525"/>
        <end position="584"/>
    </location>
</feature>
<evidence type="ECO:0000256" key="1">
    <source>
        <dbReference type="SAM" id="MobiDB-lite"/>
    </source>
</evidence>
<gene>
    <name evidence="3" type="ORF">PXH69_31505</name>
</gene>
<feature type="transmembrane region" description="Helical" evidence="2">
    <location>
        <begin position="381"/>
        <end position="402"/>
    </location>
</feature>
<dbReference type="Proteomes" id="UP001217325">
    <property type="component" value="Unassembled WGS sequence"/>
</dbReference>
<dbReference type="EMBL" id="JARDXE010000028">
    <property type="protein sequence ID" value="MDE8649504.1"/>
    <property type="molecule type" value="Genomic_DNA"/>
</dbReference>
<keyword evidence="2" id="KW-1133">Transmembrane helix</keyword>
<feature type="compositionally biased region" description="Polar residues" evidence="1">
    <location>
        <begin position="687"/>
        <end position="697"/>
    </location>
</feature>
<dbReference type="RefSeq" id="WP_275232922.1">
    <property type="nucleotide sequence ID" value="NZ_JARDXE010000028.1"/>
</dbReference>
<comment type="caution">
    <text evidence="3">The sequence shown here is derived from an EMBL/GenBank/DDBJ whole genome shotgun (WGS) entry which is preliminary data.</text>
</comment>
<keyword evidence="2" id="KW-0472">Membrane</keyword>
<keyword evidence="2" id="KW-0812">Transmembrane</keyword>
<evidence type="ECO:0008006" key="5">
    <source>
        <dbReference type="Google" id="ProtNLM"/>
    </source>
</evidence>
<protein>
    <recommendedName>
        <fullName evidence="5">Integral membrane protein</fullName>
    </recommendedName>
</protein>
<feature type="compositionally biased region" description="Low complexity" evidence="1">
    <location>
        <begin position="670"/>
        <end position="683"/>
    </location>
</feature>
<feature type="transmembrane region" description="Helical" evidence="2">
    <location>
        <begin position="207"/>
        <end position="226"/>
    </location>
</feature>
<accession>A0AAW6LR05</accession>
<proteinExistence type="predicted"/>
<sequence>MNTIRRLNPPSAELDEVIPHRSRIRALTVNLARVLAVLALVLVPLVAPGGPIASAGGFDCKDVPSPEFPNSVMAAEFDSSSKDREPKQGGTGYETYGWAGLRWYTYDLGCGNDLVRAPDAVADTTLGNTFLTIGKGFAAAAFWLDDQTKTGAAAEEAGIAPAMVQFDQIVASISNGMLDVYGTWLGVALIVVATIIIWNALKSNAAAVTRTVAIAGAAMAIGALFVGAPQKAIQVADDTFGSVITDTQGQMLSVSGNTGDPRNVLIDKIFLDDWRKGWFGANFNDQELQLGPKLRDTLAFSYAEQQNVAGDNEAASELAGKKGEDFENNLVEKLKDLNLSYNQFQGKDSGRTGTGFMAMIKLAMPSILWIGASILKLTALLAIRLAILFAPIWVPIAAAHGGTLSRVCRMIATAYMWGVAGAVIIALYLMALVKLYDTDNGLVDGTWRLWFMVILTAVCWFIMRPFKRMTQTFTQNQAGALNRKARHAQTSMKQKFFKASSAVVGGPAASMVEEGVGALRKATKRGGDLDKDSVTPVRPEGRELNQRRRHEVDKSRVDARKTMDRQQRLTDSRKDAQDVRRRSLADTAKNSAGTKRPMSDRPQTAGPTAKPSRTLARQLIGTEAGSPRSTSPVSETWDGGPRSSIAPMKVFTPSSRDAPTGTPMPRSGATRSNSSTTPRSTARLWTPSLTSAGTSSDSTDRFS</sequence>
<feature type="transmembrane region" description="Helical" evidence="2">
    <location>
        <begin position="445"/>
        <end position="463"/>
    </location>
</feature>
<feature type="transmembrane region" description="Helical" evidence="2">
    <location>
        <begin position="414"/>
        <end position="433"/>
    </location>
</feature>
<feature type="region of interest" description="Disordered" evidence="1">
    <location>
        <begin position="522"/>
        <end position="703"/>
    </location>
</feature>
<evidence type="ECO:0000313" key="3">
    <source>
        <dbReference type="EMBL" id="MDE8649504.1"/>
    </source>
</evidence>
<name>A0AAW6LR05_RHOSG</name>